<proteinExistence type="inferred from homology"/>
<accession>A0A395GTA4</accession>
<protein>
    <submittedName>
        <fullName evidence="4">Hscarg dehydrogenase</fullName>
    </submittedName>
</protein>
<feature type="domain" description="NmrA-like" evidence="3">
    <location>
        <begin position="5"/>
        <end position="304"/>
    </location>
</feature>
<evidence type="ECO:0000256" key="2">
    <source>
        <dbReference type="ARBA" id="ARBA00022857"/>
    </source>
</evidence>
<dbReference type="CDD" id="cd05251">
    <property type="entry name" value="NmrA_like_SDR_a"/>
    <property type="match status" value="1"/>
</dbReference>
<evidence type="ECO:0000256" key="1">
    <source>
        <dbReference type="ARBA" id="ARBA00006328"/>
    </source>
</evidence>
<dbReference type="OrthoDB" id="300709at2759"/>
<dbReference type="Gene3D" id="3.90.25.10">
    <property type="entry name" value="UDP-galactose 4-epimerase, domain 1"/>
    <property type="match status" value="1"/>
</dbReference>
<dbReference type="InterPro" id="IPR008030">
    <property type="entry name" value="NmrA-like"/>
</dbReference>
<dbReference type="Gene3D" id="3.40.50.720">
    <property type="entry name" value="NAD(P)-binding Rossmann-like Domain"/>
    <property type="match status" value="1"/>
</dbReference>
<evidence type="ECO:0000259" key="3">
    <source>
        <dbReference type="Pfam" id="PF05368"/>
    </source>
</evidence>
<keyword evidence="5" id="KW-1185">Reference proteome</keyword>
<dbReference type="SUPFAM" id="SSF51735">
    <property type="entry name" value="NAD(P)-binding Rossmann-fold domains"/>
    <property type="match status" value="1"/>
</dbReference>
<gene>
    <name evidence="4" type="ORF">BO80DRAFT_496379</name>
</gene>
<keyword evidence="2" id="KW-0521">NADP</keyword>
<dbReference type="VEuPathDB" id="FungiDB:BO80DRAFT_496379"/>
<dbReference type="Pfam" id="PF05368">
    <property type="entry name" value="NmrA"/>
    <property type="match status" value="1"/>
</dbReference>
<name>A0A395GTA4_9EURO</name>
<comment type="similarity">
    <text evidence="1">Belongs to the NmrA-type oxidoreductase family.</text>
</comment>
<evidence type="ECO:0000313" key="4">
    <source>
        <dbReference type="EMBL" id="RAK97313.1"/>
    </source>
</evidence>
<dbReference type="PANTHER" id="PTHR42748:SF28">
    <property type="entry name" value="NMRA-LIKE DOMAIN-CONTAINING PROTEIN"/>
    <property type="match status" value="1"/>
</dbReference>
<dbReference type="PANTHER" id="PTHR42748">
    <property type="entry name" value="NITROGEN METABOLITE REPRESSION PROTEIN NMRA FAMILY MEMBER"/>
    <property type="match status" value="1"/>
</dbReference>
<dbReference type="AlphaFoldDB" id="A0A395GTA4"/>
<evidence type="ECO:0000313" key="5">
    <source>
        <dbReference type="Proteomes" id="UP000249402"/>
    </source>
</evidence>
<dbReference type="STRING" id="1448316.A0A395GTA4"/>
<dbReference type="GeneID" id="37228886"/>
<dbReference type="InterPro" id="IPR051164">
    <property type="entry name" value="NmrA-like_oxidored"/>
</dbReference>
<dbReference type="EMBL" id="KZ824464">
    <property type="protein sequence ID" value="RAK97313.1"/>
    <property type="molecule type" value="Genomic_DNA"/>
</dbReference>
<reference evidence="4 5" key="1">
    <citation type="submission" date="2018-02" db="EMBL/GenBank/DDBJ databases">
        <title>The genomes of Aspergillus section Nigri reveals drivers in fungal speciation.</title>
        <authorList>
            <consortium name="DOE Joint Genome Institute"/>
            <person name="Vesth T.C."/>
            <person name="Nybo J."/>
            <person name="Theobald S."/>
            <person name="Brandl J."/>
            <person name="Frisvad J.C."/>
            <person name="Nielsen K.F."/>
            <person name="Lyhne E.K."/>
            <person name="Kogle M.E."/>
            <person name="Kuo A."/>
            <person name="Riley R."/>
            <person name="Clum A."/>
            <person name="Nolan M."/>
            <person name="Lipzen A."/>
            <person name="Salamov A."/>
            <person name="Henrissat B."/>
            <person name="Wiebenga A."/>
            <person name="De vries R.P."/>
            <person name="Grigoriev I.V."/>
            <person name="Mortensen U.H."/>
            <person name="Andersen M.R."/>
            <person name="Baker S.E."/>
        </authorList>
    </citation>
    <scope>NUCLEOTIDE SEQUENCE [LARGE SCALE GENOMIC DNA]</scope>
    <source>
        <strain evidence="4 5">CBS 121593</strain>
    </source>
</reference>
<dbReference type="InterPro" id="IPR036291">
    <property type="entry name" value="NAD(P)-bd_dom_sf"/>
</dbReference>
<sequence length="318" mass="34806">MSNRKILVVFGATGIQGGSVVQAILRDPVASKEFKVRAITRDPSKPAAASLAQEGAKVIKADLGDKDSLRLALQDAYAVFVITNFWEILDPEAETKQGMTIADVAKELDVKHFIWSSLPYVSQITNNKLTGVVHFDSKARVDDYIRELAIPHTIITVGTYTSFVLEMLTPLPTTPPSYGLFFPEPGSVYTRVPIIDPTAELGKFVKGILLNPQRSLGRSFNIAERSYSLVEIIAVAKGLGVDIVYQTVDKASFKAGIASKGLPEVVQEDLLQLVQYTQEYGYFGGSGFEEGHELLLDPLTTLEESFKNSSLFSSLKNN</sequence>
<organism evidence="4 5">
    <name type="scientific">Aspergillus ibericus CBS 121593</name>
    <dbReference type="NCBI Taxonomy" id="1448316"/>
    <lineage>
        <taxon>Eukaryota</taxon>
        <taxon>Fungi</taxon>
        <taxon>Dikarya</taxon>
        <taxon>Ascomycota</taxon>
        <taxon>Pezizomycotina</taxon>
        <taxon>Eurotiomycetes</taxon>
        <taxon>Eurotiomycetidae</taxon>
        <taxon>Eurotiales</taxon>
        <taxon>Aspergillaceae</taxon>
        <taxon>Aspergillus</taxon>
        <taxon>Aspergillus subgen. Circumdati</taxon>
    </lineage>
</organism>
<dbReference type="Proteomes" id="UP000249402">
    <property type="component" value="Unassembled WGS sequence"/>
</dbReference>
<dbReference type="GO" id="GO:0005634">
    <property type="term" value="C:nucleus"/>
    <property type="evidence" value="ECO:0007669"/>
    <property type="project" value="TreeGrafter"/>
</dbReference>
<dbReference type="RefSeq" id="XP_025571641.1">
    <property type="nucleotide sequence ID" value="XM_025724021.1"/>
</dbReference>